<gene>
    <name evidence="2" type="ORF">CA12_30740</name>
</gene>
<protein>
    <submittedName>
        <fullName evidence="2">Helix-hairpin-helix motif protein</fullName>
    </submittedName>
</protein>
<dbReference type="RefSeq" id="WP_145359875.1">
    <property type="nucleotide sequence ID" value="NZ_CP036265.1"/>
</dbReference>
<dbReference type="AlphaFoldDB" id="A0A517PC59"/>
<sequence>MPAESPDAARFHRVHRDRPAFSPTRAEGGAVAVLAVALLTAAGFAARPGEDPTPHAAAACRLDVNAAAPAEWALLRGVGPVLADRIVQDRVVRGPFRAPPDLLAVKGVGPKTFARLEPHLRFPAPTAPAPHAPGPPPLAGPALAAR</sequence>
<evidence type="ECO:0000313" key="3">
    <source>
        <dbReference type="Proteomes" id="UP000318741"/>
    </source>
</evidence>
<dbReference type="PANTHER" id="PTHR21180">
    <property type="entry name" value="ENDONUCLEASE/EXONUCLEASE/PHOSPHATASE FAMILY DOMAIN-CONTAINING PROTEIN 1"/>
    <property type="match status" value="1"/>
</dbReference>
<feature type="region of interest" description="Disordered" evidence="1">
    <location>
        <begin position="121"/>
        <end position="146"/>
    </location>
</feature>
<organism evidence="2 3">
    <name type="scientific">Alienimonas californiensis</name>
    <dbReference type="NCBI Taxonomy" id="2527989"/>
    <lineage>
        <taxon>Bacteria</taxon>
        <taxon>Pseudomonadati</taxon>
        <taxon>Planctomycetota</taxon>
        <taxon>Planctomycetia</taxon>
        <taxon>Planctomycetales</taxon>
        <taxon>Planctomycetaceae</taxon>
        <taxon>Alienimonas</taxon>
    </lineage>
</organism>
<dbReference type="Gene3D" id="1.10.150.320">
    <property type="entry name" value="Photosystem II 12 kDa extrinsic protein"/>
    <property type="match status" value="1"/>
</dbReference>
<dbReference type="InterPro" id="IPR010994">
    <property type="entry name" value="RuvA_2-like"/>
</dbReference>
<name>A0A517PC59_9PLAN</name>
<dbReference type="SUPFAM" id="SSF47781">
    <property type="entry name" value="RuvA domain 2-like"/>
    <property type="match status" value="1"/>
</dbReference>
<dbReference type="PANTHER" id="PTHR21180:SF32">
    <property type="entry name" value="ENDONUCLEASE_EXONUCLEASE_PHOSPHATASE FAMILY DOMAIN-CONTAINING PROTEIN 1"/>
    <property type="match status" value="1"/>
</dbReference>
<dbReference type="Proteomes" id="UP000318741">
    <property type="component" value="Chromosome"/>
</dbReference>
<dbReference type="InterPro" id="IPR051675">
    <property type="entry name" value="Endo/Exo/Phosphatase_dom_1"/>
</dbReference>
<dbReference type="Pfam" id="PF12836">
    <property type="entry name" value="HHH_3"/>
    <property type="match status" value="1"/>
</dbReference>
<accession>A0A517PC59</accession>
<proteinExistence type="predicted"/>
<evidence type="ECO:0000256" key="1">
    <source>
        <dbReference type="SAM" id="MobiDB-lite"/>
    </source>
</evidence>
<feature type="compositionally biased region" description="Pro residues" evidence="1">
    <location>
        <begin position="125"/>
        <end position="139"/>
    </location>
</feature>
<keyword evidence="3" id="KW-1185">Reference proteome</keyword>
<dbReference type="GO" id="GO:0015627">
    <property type="term" value="C:type II protein secretion system complex"/>
    <property type="evidence" value="ECO:0007669"/>
    <property type="project" value="TreeGrafter"/>
</dbReference>
<dbReference type="KEGG" id="acaf:CA12_30740"/>
<dbReference type="EMBL" id="CP036265">
    <property type="protein sequence ID" value="QDT16964.1"/>
    <property type="molecule type" value="Genomic_DNA"/>
</dbReference>
<evidence type="ECO:0000313" key="2">
    <source>
        <dbReference type="EMBL" id="QDT16964.1"/>
    </source>
</evidence>
<reference evidence="2 3" key="1">
    <citation type="submission" date="2019-02" db="EMBL/GenBank/DDBJ databases">
        <title>Deep-cultivation of Planctomycetes and their phenomic and genomic characterization uncovers novel biology.</title>
        <authorList>
            <person name="Wiegand S."/>
            <person name="Jogler M."/>
            <person name="Boedeker C."/>
            <person name="Pinto D."/>
            <person name="Vollmers J."/>
            <person name="Rivas-Marin E."/>
            <person name="Kohn T."/>
            <person name="Peeters S.H."/>
            <person name="Heuer A."/>
            <person name="Rast P."/>
            <person name="Oberbeckmann S."/>
            <person name="Bunk B."/>
            <person name="Jeske O."/>
            <person name="Meyerdierks A."/>
            <person name="Storesund J.E."/>
            <person name="Kallscheuer N."/>
            <person name="Luecker S."/>
            <person name="Lage O.M."/>
            <person name="Pohl T."/>
            <person name="Merkel B.J."/>
            <person name="Hornburger P."/>
            <person name="Mueller R.-W."/>
            <person name="Bruemmer F."/>
            <person name="Labrenz M."/>
            <person name="Spormann A.M."/>
            <person name="Op den Camp H."/>
            <person name="Overmann J."/>
            <person name="Amann R."/>
            <person name="Jetten M.S.M."/>
            <person name="Mascher T."/>
            <person name="Medema M.H."/>
            <person name="Devos D.P."/>
            <person name="Kaster A.-K."/>
            <person name="Ovreas L."/>
            <person name="Rohde M."/>
            <person name="Galperin M.Y."/>
            <person name="Jogler C."/>
        </authorList>
    </citation>
    <scope>NUCLEOTIDE SEQUENCE [LARGE SCALE GENOMIC DNA]</scope>
    <source>
        <strain evidence="2 3">CA12</strain>
    </source>
</reference>
<dbReference type="OrthoDB" id="9790239at2"/>
<dbReference type="GO" id="GO:0015628">
    <property type="term" value="P:protein secretion by the type II secretion system"/>
    <property type="evidence" value="ECO:0007669"/>
    <property type="project" value="TreeGrafter"/>
</dbReference>